<protein>
    <submittedName>
        <fullName evidence="2">Uncharacterized protein</fullName>
    </submittedName>
</protein>
<dbReference type="Proteomes" id="UP001149090">
    <property type="component" value="Unassembled WGS sequence"/>
</dbReference>
<comment type="caution">
    <text evidence="2">The sequence shown here is derived from an EMBL/GenBank/DDBJ whole genome shotgun (WGS) entry which is preliminary data.</text>
</comment>
<feature type="compositionally biased region" description="Basic and acidic residues" evidence="1">
    <location>
        <begin position="1"/>
        <end position="12"/>
    </location>
</feature>
<proteinExistence type="predicted"/>
<reference evidence="2" key="1">
    <citation type="submission" date="2022-10" db="EMBL/GenBank/DDBJ databases">
        <title>Novel sulphate-reducing endosymbionts in the free-living metamonad Anaeramoeba.</title>
        <authorList>
            <person name="Jerlstrom-Hultqvist J."/>
            <person name="Cepicka I."/>
            <person name="Gallot-Lavallee L."/>
            <person name="Salas-Leiva D."/>
            <person name="Curtis B.A."/>
            <person name="Zahonova K."/>
            <person name="Pipaliya S."/>
            <person name="Dacks J."/>
            <person name="Roger A.J."/>
        </authorList>
    </citation>
    <scope>NUCLEOTIDE SEQUENCE</scope>
    <source>
        <strain evidence="2">BMAN</strain>
    </source>
</reference>
<organism evidence="2 3">
    <name type="scientific">Anaeramoeba ignava</name>
    <name type="common">Anaerobic marine amoeba</name>
    <dbReference type="NCBI Taxonomy" id="1746090"/>
    <lineage>
        <taxon>Eukaryota</taxon>
        <taxon>Metamonada</taxon>
        <taxon>Anaeramoebidae</taxon>
        <taxon>Anaeramoeba</taxon>
    </lineage>
</organism>
<accession>A0A9Q0R4D6</accession>
<evidence type="ECO:0000256" key="1">
    <source>
        <dbReference type="SAM" id="MobiDB-lite"/>
    </source>
</evidence>
<feature type="compositionally biased region" description="Basic and acidic residues" evidence="1">
    <location>
        <begin position="20"/>
        <end position="44"/>
    </location>
</feature>
<feature type="region of interest" description="Disordered" evidence="1">
    <location>
        <begin position="1"/>
        <end position="44"/>
    </location>
</feature>
<feature type="compositionally biased region" description="Basic and acidic residues" evidence="1">
    <location>
        <begin position="583"/>
        <end position="617"/>
    </location>
</feature>
<dbReference type="AlphaFoldDB" id="A0A9Q0R4D6"/>
<keyword evidence="3" id="KW-1185">Reference proteome</keyword>
<evidence type="ECO:0000313" key="3">
    <source>
        <dbReference type="Proteomes" id="UP001149090"/>
    </source>
</evidence>
<gene>
    <name evidence="2" type="ORF">M0811_03103</name>
</gene>
<name>A0A9Q0R4D6_ANAIG</name>
<sequence length="715" mass="83747">MENDKEEKKTKSQAEPTLPEEERKVGNTETTEKSKPKADRNEDQEKIEFEADLLDKAFKPIKKANVILFDNQLTIQFEDEKHTSNLEEVKIAINPKKPTALRLSIENEVYFLSFSNESQVIAIRERLQVSQTPKEMENPEIADRNEDQEKIEFEADLLDKAFKPIKKANVILFDNQLTIQFEDEKHTSNFEEVKIAINPKKPTALRLSIENEVYFLSFSNKSQVIAIRERLQVSQTPKEMENPEIEEHNGNKNDSFFSSEYTAKKYPVTVFNETTNDSEKGEAVLSKLAFQLKFGETIFPNLMKNNVSFKPENDPKKIRLFFTEQKKGFSSIEKKNDLVLEFLSEHACSDFQETFRNRNFEREYSFTVDLLNEKYEKISQAKLVLLSRVIKIVIDDTTTQTPIFSVKASYKERLIRLQISDSKFYYFSFSSTKAQSQFFRLFKDAYQALKLKQKEADKISTESKFYAQMVSKSKQNLGKVDISLSSLHFLINSENQNDPPENLFKKNLTVKEHPNDKTILIVLTVKQKKNISDCSTSLSTYIKFETEEIRDNFKFKLTKCLEEFEKREKLLGETKQEQTTIQEQKHETPKTTDTNQEQKQEEQKQDEQKHDEQKHDDQIKVFQVDLMDRNMTMIEKTQLEIHEDELIVKTSYSSYSSKKTPIIGLKTHPTRVDLLMIQFSDTNRFIYKFSDPSLRAEFIELYKSKFSEDIEKKNN</sequence>
<evidence type="ECO:0000313" key="2">
    <source>
        <dbReference type="EMBL" id="KAJ5066759.1"/>
    </source>
</evidence>
<feature type="region of interest" description="Disordered" evidence="1">
    <location>
        <begin position="574"/>
        <end position="617"/>
    </location>
</feature>
<dbReference type="EMBL" id="JAPDFW010000136">
    <property type="protein sequence ID" value="KAJ5066759.1"/>
    <property type="molecule type" value="Genomic_DNA"/>
</dbReference>